<dbReference type="Gene3D" id="3.90.230.10">
    <property type="entry name" value="Creatinase/methionine aminopeptidase superfamily"/>
    <property type="match status" value="1"/>
</dbReference>
<reference evidence="4 5" key="1">
    <citation type="submission" date="2015-03" db="EMBL/GenBank/DDBJ databases">
        <title>Genome Assembly of Staphylococcus cohnii subsp. cohnii strain G22B2.</title>
        <authorList>
            <person name="Nair G."/>
            <person name="Kaur G."/>
            <person name="Khatri I."/>
            <person name="Singh N.K."/>
            <person name="Sathyabama S."/>
            <person name="Maurya S.K."/>
            <person name="Subramanian S."/>
            <person name="Agrewala J.N."/>
            <person name="Mayilraj S."/>
        </authorList>
    </citation>
    <scope>NUCLEOTIDE SEQUENCE [LARGE SCALE GENOMIC DNA]</scope>
    <source>
        <strain evidence="4 5">G22B2</strain>
    </source>
</reference>
<keyword evidence="4" id="KW-0645">Protease</keyword>
<dbReference type="CDD" id="cd01066">
    <property type="entry name" value="APP_MetAP"/>
    <property type="match status" value="1"/>
</dbReference>
<dbReference type="InterPro" id="IPR000587">
    <property type="entry name" value="Creatinase_N"/>
</dbReference>
<evidence type="ECO:0000256" key="1">
    <source>
        <dbReference type="SAM" id="Coils"/>
    </source>
</evidence>
<dbReference type="Pfam" id="PF01321">
    <property type="entry name" value="Creatinase_N"/>
    <property type="match status" value="1"/>
</dbReference>
<feature type="domain" description="Creatinase N-terminal" evidence="3">
    <location>
        <begin position="6"/>
        <end position="170"/>
    </location>
</feature>
<dbReference type="RefSeq" id="WP_052725228.1">
    <property type="nucleotide sequence ID" value="NZ_LAKJ01000023.1"/>
</dbReference>
<sequence>MYNINGLKNMFEELNYDTYIATTKENIQYLSGFSPVCKVLRPYTSDVFVIVNKNAPDKIHIVHSKGEIDQVLDSYSDVGLVNTYGDFYREDENKCEKSVEDIKLEELSIESNNYSNAIDGLQDILEKLNSKKILIDEEGLNHSKYKVIAEQLSSYEIKDASYYLKKVRSIKTDYEIKMLQKSSNVLEQAILDVADLNLPTNEDKIVKTFNTSIAKNGGISNLPMIKVGKSSVGGQRKPNKNNTFHENDFVWFDCDISYKGYWSDVARILTINKDTYINKKYYSILLNAQKKAIDFIKPGMKAKEVYKFVMDHVRKNGIPHYKRQHVGHGIGLEPYELPVLSPDNEEVIEENMVLCIETPYYEYGVGAIHVEDLVVIQKNKNVVLNKTSGDIIEKDAD</sequence>
<dbReference type="InterPro" id="IPR050659">
    <property type="entry name" value="Peptidase_M24B"/>
</dbReference>
<dbReference type="GO" id="GO:0004177">
    <property type="term" value="F:aminopeptidase activity"/>
    <property type="evidence" value="ECO:0007669"/>
    <property type="project" value="UniProtKB-KW"/>
</dbReference>
<keyword evidence="4" id="KW-0378">Hydrolase</keyword>
<dbReference type="PANTHER" id="PTHR46112">
    <property type="entry name" value="AMINOPEPTIDASE"/>
    <property type="match status" value="1"/>
</dbReference>
<evidence type="ECO:0000313" key="4">
    <source>
        <dbReference type="EMBL" id="KKI62990.1"/>
    </source>
</evidence>
<evidence type="ECO:0000313" key="5">
    <source>
        <dbReference type="Proteomes" id="UP000034455"/>
    </source>
</evidence>
<comment type="caution">
    <text evidence="4">The sequence shown here is derived from an EMBL/GenBank/DDBJ whole genome shotgun (WGS) entry which is preliminary data.</text>
</comment>
<dbReference type="AlphaFoldDB" id="A0A0M2NYG9"/>
<proteinExistence type="predicted"/>
<dbReference type="InterPro" id="IPR036005">
    <property type="entry name" value="Creatinase/aminopeptidase-like"/>
</dbReference>
<organism evidence="4 5">
    <name type="scientific">Staphylococcus cohnii subsp. cohnii</name>
    <dbReference type="NCBI Taxonomy" id="74704"/>
    <lineage>
        <taxon>Bacteria</taxon>
        <taxon>Bacillati</taxon>
        <taxon>Bacillota</taxon>
        <taxon>Bacilli</taxon>
        <taxon>Bacillales</taxon>
        <taxon>Staphylococcaceae</taxon>
        <taxon>Staphylococcus</taxon>
        <taxon>Staphylococcus cohnii species complex</taxon>
    </lineage>
</organism>
<dbReference type="Pfam" id="PF00557">
    <property type="entry name" value="Peptidase_M24"/>
    <property type="match status" value="1"/>
</dbReference>
<feature type="coiled-coil region" evidence="1">
    <location>
        <begin position="104"/>
        <end position="131"/>
    </location>
</feature>
<protein>
    <submittedName>
        <fullName evidence="4">Aminopeptidase YpdF</fullName>
    </submittedName>
</protein>
<dbReference type="InterPro" id="IPR000994">
    <property type="entry name" value="Pept_M24"/>
</dbReference>
<evidence type="ECO:0000259" key="2">
    <source>
        <dbReference type="Pfam" id="PF00557"/>
    </source>
</evidence>
<evidence type="ECO:0000259" key="3">
    <source>
        <dbReference type="Pfam" id="PF01321"/>
    </source>
</evidence>
<dbReference type="EMBL" id="LAKJ01000023">
    <property type="protein sequence ID" value="KKI62990.1"/>
    <property type="molecule type" value="Genomic_DNA"/>
</dbReference>
<dbReference type="SUPFAM" id="SSF53092">
    <property type="entry name" value="Creatinase/prolidase N-terminal domain"/>
    <property type="match status" value="1"/>
</dbReference>
<gene>
    <name evidence="4" type="ORF">UF66_1538</name>
</gene>
<keyword evidence="4" id="KW-0031">Aminopeptidase</keyword>
<feature type="domain" description="Peptidase M24" evidence="2">
    <location>
        <begin position="179"/>
        <end position="377"/>
    </location>
</feature>
<dbReference type="InterPro" id="IPR029149">
    <property type="entry name" value="Creatin/AminoP/Spt16_N"/>
</dbReference>
<dbReference type="Gene3D" id="3.40.350.10">
    <property type="entry name" value="Creatinase/prolidase N-terminal domain"/>
    <property type="match status" value="1"/>
</dbReference>
<dbReference type="SUPFAM" id="SSF55920">
    <property type="entry name" value="Creatinase/aminopeptidase"/>
    <property type="match status" value="1"/>
</dbReference>
<dbReference type="PATRIC" id="fig|74704.6.peg.1575"/>
<accession>A0A0M2NYG9</accession>
<keyword evidence="1" id="KW-0175">Coiled coil</keyword>
<dbReference type="Proteomes" id="UP000034455">
    <property type="component" value="Unassembled WGS sequence"/>
</dbReference>
<dbReference type="PANTHER" id="PTHR46112:SF2">
    <property type="entry name" value="XAA-PRO AMINOPEPTIDASE P-RELATED"/>
    <property type="match status" value="1"/>
</dbReference>
<name>A0A0M2NYG9_STACC</name>